<organism evidence="11 14">
    <name type="scientific">Sarcoptes scabiei</name>
    <name type="common">Itch mite</name>
    <name type="synonym">Acarus scabiei</name>
    <dbReference type="NCBI Taxonomy" id="52283"/>
    <lineage>
        <taxon>Eukaryota</taxon>
        <taxon>Metazoa</taxon>
        <taxon>Ecdysozoa</taxon>
        <taxon>Arthropoda</taxon>
        <taxon>Chelicerata</taxon>
        <taxon>Arachnida</taxon>
        <taxon>Acari</taxon>
        <taxon>Acariformes</taxon>
        <taxon>Sarcoptiformes</taxon>
        <taxon>Astigmata</taxon>
        <taxon>Psoroptidia</taxon>
        <taxon>Sarcoptoidea</taxon>
        <taxon>Sarcoptidae</taxon>
        <taxon>Sarcoptinae</taxon>
        <taxon>Sarcoptes</taxon>
    </lineage>
</organism>
<feature type="transmembrane region" description="Helical" evidence="8">
    <location>
        <begin position="12"/>
        <end position="35"/>
    </location>
</feature>
<keyword evidence="2 11" id="KW-0436">Ligase</keyword>
<dbReference type="GO" id="GO:0030182">
    <property type="term" value="P:neuron differentiation"/>
    <property type="evidence" value="ECO:0007669"/>
    <property type="project" value="TreeGrafter"/>
</dbReference>
<dbReference type="Proteomes" id="UP000616769">
    <property type="component" value="Unassembled WGS sequence"/>
</dbReference>
<dbReference type="GO" id="GO:0005783">
    <property type="term" value="C:endoplasmic reticulum"/>
    <property type="evidence" value="ECO:0007669"/>
    <property type="project" value="TreeGrafter"/>
</dbReference>
<evidence type="ECO:0000313" key="12">
    <source>
        <dbReference type="EnsemblMetazoa" id="KAF7495192.1"/>
    </source>
</evidence>
<reference evidence="13" key="2">
    <citation type="journal article" date="2020" name="PLoS Negl. Trop. Dis.">
        <title>High-quality nuclear genome for Sarcoptes scabiei-A critical resource for a neglected parasite.</title>
        <authorList>
            <person name="Korhonen P.K."/>
            <person name="Gasser R.B."/>
            <person name="Ma G."/>
            <person name="Wang T."/>
            <person name="Stroehlein A.J."/>
            <person name="Young N.D."/>
            <person name="Ang C.S."/>
            <person name="Fernando D.D."/>
            <person name="Lu H.C."/>
            <person name="Taylor S."/>
            <person name="Reynolds S.L."/>
            <person name="Mofiz E."/>
            <person name="Najaraj S.H."/>
            <person name="Gowda H."/>
            <person name="Madugundu A."/>
            <person name="Renuse S."/>
            <person name="Holt D."/>
            <person name="Pandey A."/>
            <person name="Papenfuss A.T."/>
            <person name="Fischer K."/>
        </authorList>
    </citation>
    <scope>NUCLEOTIDE SEQUENCE [LARGE SCALE GENOMIC DNA]</scope>
</reference>
<dbReference type="GO" id="GO:0004467">
    <property type="term" value="F:long-chain fatty acid-CoA ligase activity"/>
    <property type="evidence" value="ECO:0007669"/>
    <property type="project" value="UniProtKB-EC"/>
</dbReference>
<gene>
    <name evidence="10" type="primary">SSS_5g</name>
    <name evidence="11" type="ORF">QR98_0022790</name>
    <name evidence="10" type="ORF">SSS_5</name>
</gene>
<dbReference type="Proteomes" id="UP000070412">
    <property type="component" value="Unassembled WGS sequence"/>
</dbReference>
<feature type="domain" description="AMP-dependent synthetase/ligase" evidence="9">
    <location>
        <begin position="141"/>
        <end position="554"/>
    </location>
</feature>
<keyword evidence="5" id="KW-0067">ATP-binding</keyword>
<dbReference type="GO" id="GO:0005811">
    <property type="term" value="C:lipid droplet"/>
    <property type="evidence" value="ECO:0007669"/>
    <property type="project" value="TreeGrafter"/>
</dbReference>
<evidence type="ECO:0000256" key="2">
    <source>
        <dbReference type="ARBA" id="ARBA00022598"/>
    </source>
</evidence>
<reference evidence="10" key="3">
    <citation type="submission" date="2020-01" db="EMBL/GenBank/DDBJ databases">
        <authorList>
            <person name="Korhonen P.K.K."/>
            <person name="Guangxu M.G."/>
            <person name="Wang T.W."/>
            <person name="Stroehlein A.J.S."/>
            <person name="Young N.D."/>
            <person name="Ang C.-S.A."/>
            <person name="Fernando D.W.F."/>
            <person name="Lu H.L."/>
            <person name="Taylor S.T."/>
            <person name="Ehtesham M.E.M."/>
            <person name="Najaraj S.H.N."/>
            <person name="Harsha G.H.G."/>
            <person name="Madugundu A.M."/>
            <person name="Renuse S.R."/>
            <person name="Holt D.H."/>
            <person name="Pandey A.P."/>
            <person name="Papenfuss A.P."/>
            <person name="Gasser R.B.G."/>
            <person name="Fischer K.F."/>
        </authorList>
    </citation>
    <scope>NUCLEOTIDE SEQUENCE</scope>
    <source>
        <strain evidence="10">SSS_KF_BRIS2020</strain>
    </source>
</reference>
<dbReference type="GO" id="GO:0005524">
    <property type="term" value="F:ATP binding"/>
    <property type="evidence" value="ECO:0007669"/>
    <property type="project" value="UniProtKB-KW"/>
</dbReference>
<comment type="catalytic activity">
    <reaction evidence="7">
        <text>a long-chain fatty acid + ATP + CoA = a long-chain fatty acyl-CoA + AMP + diphosphate</text>
        <dbReference type="Rhea" id="RHEA:15421"/>
        <dbReference type="ChEBI" id="CHEBI:30616"/>
        <dbReference type="ChEBI" id="CHEBI:33019"/>
        <dbReference type="ChEBI" id="CHEBI:57287"/>
        <dbReference type="ChEBI" id="CHEBI:57560"/>
        <dbReference type="ChEBI" id="CHEBI:83139"/>
        <dbReference type="ChEBI" id="CHEBI:456215"/>
        <dbReference type="EC" id="6.2.1.3"/>
    </reaction>
</comment>
<dbReference type="Pfam" id="PF00501">
    <property type="entry name" value="AMP-binding"/>
    <property type="match status" value="1"/>
</dbReference>
<dbReference type="PANTHER" id="PTHR43272:SF83">
    <property type="entry name" value="ACYL-COA SYNTHETASE LONG-CHAIN, ISOFORM J"/>
    <property type="match status" value="1"/>
</dbReference>
<dbReference type="InterPro" id="IPR020845">
    <property type="entry name" value="AMP-binding_CS"/>
</dbReference>
<keyword evidence="8" id="KW-0812">Transmembrane</keyword>
<evidence type="ECO:0000256" key="3">
    <source>
        <dbReference type="ARBA" id="ARBA00022741"/>
    </source>
</evidence>
<dbReference type="EC" id="6.2.1.3" evidence="6"/>
<keyword evidence="4" id="KW-0276">Fatty acid metabolism</keyword>
<keyword evidence="8" id="KW-1133">Transmembrane helix</keyword>
<keyword evidence="8" id="KW-0472">Membrane</keyword>
<sequence length="725" mass="82878">MDQFCAKILITIFLILFKIIVWIYTVTTLPIYYLLQKPWIRLKDARSCGAKFIRKHRFDTKTSKTLRDRQYLEYSRFIPLDFHPLMKCNTVLEAVYARKDIFPSDQKCLAYREILEEKIQIDSQNRPIRIDGKILRKYRLSAYKWIDYDEFLQRMLEISRGLFAIGSKKNDRVAIYSETGLNFLIAGLACANSGLTIVTVFHTLTDQGLIHALNETDAKFIFVSFELLDRVSGFIQQCPKLRTIIYFEGPNKEKNLEFGSEIEVFSMTELRKLGQREPYKSQKPISLRPDELFGVMYTSGTTGIPKGVLISQQQMKEAALAIGQVVRDLMFTGPEHTYIAYLPQAHVLEMSLELFLFLGGVKIGYATPFTLNESAPGLADGEICDLKLLKPTVMTTVPLVLDRMQKEIYAKLDRRTPFSRGIFDFLIDYKAFWLQKGYDCPIVNRLLCSKVQEQFGGKLRYMVVGGAPLAPELQKQIKCALNVALIQGYGSTETSGGVFSMDLKDLSFGRIGSPLNGVHVRLIDWQEGDYTIEDKPNPRGELIVGGKMISSGYLNQPKLTSESFFEESDIHWFITSDIVEVYPDGTFRIIDRKKDIVKMLNGEFISLGKIEAILKSSIYVDNIAIVTNDTMNQVIALVVPNQIRMEKLKKTIKDNDEINRIVHEDLIEVGKNQNLKSIELPKAIHLCEEVWTPDNDLLTAAMKLKRSNLIKHYRDHIDALWNSII</sequence>
<dbReference type="AlphaFoldDB" id="A0A131ZYU4"/>
<evidence type="ECO:0000313" key="10">
    <source>
        <dbReference type="EMBL" id="KAF7495192.1"/>
    </source>
</evidence>
<evidence type="ECO:0000256" key="6">
    <source>
        <dbReference type="ARBA" id="ARBA00026121"/>
    </source>
</evidence>
<comment type="similarity">
    <text evidence="1">Belongs to the ATP-dependent AMP-binding enzyme family.</text>
</comment>
<dbReference type="Gene3D" id="3.40.50.12780">
    <property type="entry name" value="N-terminal domain of ligase-like"/>
    <property type="match status" value="1"/>
</dbReference>
<dbReference type="SUPFAM" id="SSF56801">
    <property type="entry name" value="Acetyl-CoA synthetase-like"/>
    <property type="match status" value="1"/>
</dbReference>
<dbReference type="PROSITE" id="PS00455">
    <property type="entry name" value="AMP_BINDING"/>
    <property type="match status" value="1"/>
</dbReference>
<reference evidence="11 14" key="1">
    <citation type="journal article" date="2015" name="Parasit. Vectors">
        <title>Draft genome of the scabies mite.</title>
        <authorList>
            <person name="Rider S.D.Jr."/>
            <person name="Morgan M.S."/>
            <person name="Arlian L.G."/>
        </authorList>
    </citation>
    <scope>NUCLEOTIDE SEQUENCE [LARGE SCALE GENOMIC DNA]</scope>
    <source>
        <strain evidence="11">Arlian Lab</strain>
    </source>
</reference>
<evidence type="ECO:0000313" key="13">
    <source>
        <dbReference type="Proteomes" id="UP000070412"/>
    </source>
</evidence>
<evidence type="ECO:0000256" key="7">
    <source>
        <dbReference type="ARBA" id="ARBA00036813"/>
    </source>
</evidence>
<keyword evidence="3" id="KW-0547">Nucleotide-binding</keyword>
<evidence type="ECO:0000313" key="11">
    <source>
        <dbReference type="EMBL" id="KPM03843.1"/>
    </source>
</evidence>
<evidence type="ECO:0000256" key="5">
    <source>
        <dbReference type="ARBA" id="ARBA00022840"/>
    </source>
</evidence>
<evidence type="ECO:0000259" key="9">
    <source>
        <dbReference type="Pfam" id="PF00501"/>
    </source>
</evidence>
<dbReference type="EnsemblMetazoa" id="SSS_5s_mrna">
    <property type="protein sequence ID" value="KAF7495192.1"/>
    <property type="gene ID" value="SSS_5"/>
</dbReference>
<dbReference type="OrthoDB" id="1700726at2759"/>
<dbReference type="InterPro" id="IPR042099">
    <property type="entry name" value="ANL_N_sf"/>
</dbReference>
<dbReference type="GO" id="GO:0035336">
    <property type="term" value="P:long-chain fatty-acyl-CoA metabolic process"/>
    <property type="evidence" value="ECO:0007669"/>
    <property type="project" value="TreeGrafter"/>
</dbReference>
<name>A0A131ZYU4_SARSC</name>
<accession>A0A131ZYU4</accession>
<dbReference type="EMBL" id="JXLN01006403">
    <property type="protein sequence ID" value="KPM03843.1"/>
    <property type="molecule type" value="Genomic_DNA"/>
</dbReference>
<dbReference type="VEuPathDB" id="VectorBase:SSCA002641"/>
<dbReference type="InterPro" id="IPR000873">
    <property type="entry name" value="AMP-dep_synth/lig_dom"/>
</dbReference>
<keyword evidence="4" id="KW-0443">Lipid metabolism</keyword>
<evidence type="ECO:0000256" key="1">
    <source>
        <dbReference type="ARBA" id="ARBA00006432"/>
    </source>
</evidence>
<dbReference type="GO" id="GO:0005886">
    <property type="term" value="C:plasma membrane"/>
    <property type="evidence" value="ECO:0007669"/>
    <property type="project" value="TreeGrafter"/>
</dbReference>
<evidence type="ECO:0000256" key="4">
    <source>
        <dbReference type="ARBA" id="ARBA00022832"/>
    </source>
</evidence>
<evidence type="ECO:0000313" key="14">
    <source>
        <dbReference type="Proteomes" id="UP000616769"/>
    </source>
</evidence>
<dbReference type="EMBL" id="WVUK01000050">
    <property type="protein sequence ID" value="KAF7495192.1"/>
    <property type="molecule type" value="Genomic_DNA"/>
</dbReference>
<dbReference type="PANTHER" id="PTHR43272">
    <property type="entry name" value="LONG-CHAIN-FATTY-ACID--COA LIGASE"/>
    <property type="match status" value="1"/>
</dbReference>
<keyword evidence="13" id="KW-1185">Reference proteome</keyword>
<reference evidence="12" key="4">
    <citation type="submission" date="2022-06" db="UniProtKB">
        <authorList>
            <consortium name="EnsemblMetazoa"/>
        </authorList>
    </citation>
    <scope>IDENTIFICATION</scope>
</reference>
<protein>
    <recommendedName>
        <fullName evidence="6">long-chain-fatty-acid--CoA ligase</fullName>
        <ecNumber evidence="6">6.2.1.3</ecNumber>
    </recommendedName>
</protein>
<evidence type="ECO:0000256" key="8">
    <source>
        <dbReference type="SAM" id="Phobius"/>
    </source>
</evidence>
<proteinExistence type="inferred from homology"/>